<keyword evidence="8 11" id="KW-0175">Coiled coil</keyword>
<accession>A0A6J1MHZ4</accession>
<comment type="similarity">
    <text evidence="3">Belongs to the FNBP1 family.</text>
</comment>
<gene>
    <name evidence="18" type="primary">LOC111604762</name>
</gene>
<evidence type="ECO:0000256" key="12">
    <source>
        <dbReference type="SAM" id="Coils"/>
    </source>
</evidence>
<dbReference type="InterPro" id="IPR031160">
    <property type="entry name" value="F_BAR_dom"/>
</dbReference>
<dbReference type="InterPro" id="IPR001060">
    <property type="entry name" value="FCH_dom"/>
</dbReference>
<dbReference type="PROSITE" id="PS51741">
    <property type="entry name" value="F_BAR"/>
    <property type="match status" value="1"/>
</dbReference>
<evidence type="ECO:0000256" key="1">
    <source>
        <dbReference type="ARBA" id="ARBA00004236"/>
    </source>
</evidence>
<dbReference type="GO" id="GO:0006897">
    <property type="term" value="P:endocytosis"/>
    <property type="evidence" value="ECO:0007669"/>
    <property type="project" value="UniProtKB-KW"/>
</dbReference>
<dbReference type="CDD" id="cd11911">
    <property type="entry name" value="SH3_CIP4-like"/>
    <property type="match status" value="1"/>
</dbReference>
<evidence type="ECO:0000256" key="13">
    <source>
        <dbReference type="SAM" id="MobiDB-lite"/>
    </source>
</evidence>
<evidence type="ECO:0000259" key="16">
    <source>
        <dbReference type="PROSITE" id="PS51860"/>
    </source>
</evidence>
<dbReference type="Proteomes" id="UP000504633">
    <property type="component" value="Unplaced"/>
</dbReference>
<dbReference type="Gene3D" id="2.30.30.40">
    <property type="entry name" value="SH3 Domains"/>
    <property type="match status" value="1"/>
</dbReference>
<evidence type="ECO:0000256" key="11">
    <source>
        <dbReference type="PROSITE-ProRule" id="PRU01077"/>
    </source>
</evidence>
<evidence type="ECO:0000256" key="7">
    <source>
        <dbReference type="ARBA" id="ARBA00022583"/>
    </source>
</evidence>
<dbReference type="FunFam" id="2.30.30.40:FF:000203">
    <property type="entry name" value="Cdc42-interacting protein 4, isoform F"/>
    <property type="match status" value="1"/>
</dbReference>
<feature type="compositionally biased region" description="Low complexity" evidence="13">
    <location>
        <begin position="471"/>
        <end position="486"/>
    </location>
</feature>
<evidence type="ECO:0000256" key="5">
    <source>
        <dbReference type="ARBA" id="ARBA00022475"/>
    </source>
</evidence>
<evidence type="ECO:0000256" key="4">
    <source>
        <dbReference type="ARBA" id="ARBA00022443"/>
    </source>
</evidence>
<dbReference type="PROSITE" id="PS51860">
    <property type="entry name" value="REM_1"/>
    <property type="match status" value="1"/>
</dbReference>
<dbReference type="CDD" id="cd11619">
    <property type="entry name" value="HR1_CIP4-like"/>
    <property type="match status" value="1"/>
</dbReference>
<dbReference type="InterPro" id="IPR036028">
    <property type="entry name" value="SH3-like_dom_sf"/>
</dbReference>
<dbReference type="SUPFAM" id="SSF46585">
    <property type="entry name" value="HR1 repeat"/>
    <property type="match status" value="1"/>
</dbReference>
<evidence type="ECO:0000259" key="14">
    <source>
        <dbReference type="PROSITE" id="PS50002"/>
    </source>
</evidence>
<organism evidence="17 18">
    <name type="scientific">Drosophila hydei</name>
    <name type="common">Fruit fly</name>
    <dbReference type="NCBI Taxonomy" id="7224"/>
    <lineage>
        <taxon>Eukaryota</taxon>
        <taxon>Metazoa</taxon>
        <taxon>Ecdysozoa</taxon>
        <taxon>Arthropoda</taxon>
        <taxon>Hexapoda</taxon>
        <taxon>Insecta</taxon>
        <taxon>Pterygota</taxon>
        <taxon>Neoptera</taxon>
        <taxon>Endopterygota</taxon>
        <taxon>Diptera</taxon>
        <taxon>Brachycera</taxon>
        <taxon>Muscomorpha</taxon>
        <taxon>Ephydroidea</taxon>
        <taxon>Drosophilidae</taxon>
        <taxon>Drosophila</taxon>
    </lineage>
</organism>
<keyword evidence="5" id="KW-1003">Cell membrane</keyword>
<dbReference type="InterPro" id="IPR036274">
    <property type="entry name" value="HR1_rpt_sf"/>
</dbReference>
<evidence type="ECO:0000313" key="18">
    <source>
        <dbReference type="RefSeq" id="XP_023178726.1"/>
    </source>
</evidence>
<dbReference type="SMART" id="SM00326">
    <property type="entry name" value="SH3"/>
    <property type="match status" value="1"/>
</dbReference>
<feature type="domain" description="REM-1" evidence="16">
    <location>
        <begin position="348"/>
        <end position="425"/>
    </location>
</feature>
<protein>
    <submittedName>
        <fullName evidence="18">Formin-binding protein 1-like isoform X4</fullName>
    </submittedName>
</protein>
<reference evidence="18" key="1">
    <citation type="submission" date="2025-08" db="UniProtKB">
        <authorList>
            <consortium name="RefSeq"/>
        </authorList>
    </citation>
    <scope>IDENTIFICATION</scope>
    <source>
        <strain evidence="18">15085-1641.00</strain>
        <tissue evidence="18">Whole body</tissue>
    </source>
</reference>
<dbReference type="SMART" id="SM00055">
    <property type="entry name" value="FCH"/>
    <property type="match status" value="1"/>
</dbReference>
<dbReference type="SUPFAM" id="SSF50044">
    <property type="entry name" value="SH3-domain"/>
    <property type="match status" value="1"/>
</dbReference>
<dbReference type="InterPro" id="IPR057870">
    <property type="entry name" value="HR1_TOCA"/>
</dbReference>
<dbReference type="OMA" id="YADGWWE"/>
<dbReference type="Pfam" id="PF00611">
    <property type="entry name" value="FCH"/>
    <property type="match status" value="1"/>
</dbReference>
<dbReference type="GO" id="GO:0005886">
    <property type="term" value="C:plasma membrane"/>
    <property type="evidence" value="ECO:0007669"/>
    <property type="project" value="UniProtKB-SubCell"/>
</dbReference>
<feature type="coiled-coil region" evidence="12">
    <location>
        <begin position="402"/>
        <end position="429"/>
    </location>
</feature>
<dbReference type="InterPro" id="IPR011072">
    <property type="entry name" value="HR1_rho-bd"/>
</dbReference>
<evidence type="ECO:0000256" key="10">
    <source>
        <dbReference type="PROSITE-ProRule" id="PRU00192"/>
    </source>
</evidence>
<evidence type="ECO:0000313" key="17">
    <source>
        <dbReference type="Proteomes" id="UP000504633"/>
    </source>
</evidence>
<dbReference type="PROSITE" id="PS50002">
    <property type="entry name" value="SH3"/>
    <property type="match status" value="1"/>
</dbReference>
<keyword evidence="9" id="KW-0472">Membrane</keyword>
<dbReference type="Gene3D" id="1.20.1270.60">
    <property type="entry name" value="Arfaptin homology (AH) domain/BAR domain"/>
    <property type="match status" value="1"/>
</dbReference>
<dbReference type="GeneID" id="111604762"/>
<keyword evidence="17" id="KW-1185">Reference proteome</keyword>
<comment type="subcellular location">
    <subcellularLocation>
        <location evidence="1">Cell membrane</location>
    </subcellularLocation>
    <subcellularLocation>
        <location evidence="2">Cytoplasm</location>
    </subcellularLocation>
</comment>
<dbReference type="GO" id="GO:0007165">
    <property type="term" value="P:signal transduction"/>
    <property type="evidence" value="ECO:0007669"/>
    <property type="project" value="InterPro"/>
</dbReference>
<keyword evidence="4 10" id="KW-0728">SH3 domain</keyword>
<evidence type="ECO:0000256" key="3">
    <source>
        <dbReference type="ARBA" id="ARBA00009426"/>
    </source>
</evidence>
<proteinExistence type="inferred from homology"/>
<name>A0A6J1MHZ4_DROHY</name>
<dbReference type="GO" id="GO:0005737">
    <property type="term" value="C:cytoplasm"/>
    <property type="evidence" value="ECO:0007669"/>
    <property type="project" value="UniProtKB-SubCell"/>
</dbReference>
<dbReference type="PANTHER" id="PTHR15735:SF12">
    <property type="entry name" value="CDC42-INTERACTING PROTEIN 4, ISOFORM B"/>
    <property type="match status" value="1"/>
</dbReference>
<keyword evidence="7" id="KW-0254">Endocytosis</keyword>
<keyword evidence="6" id="KW-0963">Cytoplasm</keyword>
<dbReference type="RefSeq" id="XP_023178726.1">
    <property type="nucleotide sequence ID" value="XM_023322958.2"/>
</dbReference>
<evidence type="ECO:0000256" key="8">
    <source>
        <dbReference type="ARBA" id="ARBA00023054"/>
    </source>
</evidence>
<feature type="domain" description="F-BAR" evidence="15">
    <location>
        <begin position="1"/>
        <end position="262"/>
    </location>
</feature>
<evidence type="ECO:0000256" key="9">
    <source>
        <dbReference type="ARBA" id="ARBA00023136"/>
    </source>
</evidence>
<dbReference type="SUPFAM" id="SSF103657">
    <property type="entry name" value="BAR/IMD domain-like"/>
    <property type="match status" value="1"/>
</dbReference>
<dbReference type="Gene3D" id="6.10.140.470">
    <property type="match status" value="1"/>
</dbReference>
<feature type="domain" description="SH3" evidence="14">
    <location>
        <begin position="520"/>
        <end position="585"/>
    </location>
</feature>
<dbReference type="CDD" id="cd07653">
    <property type="entry name" value="F-BAR_CIP4-like"/>
    <property type="match status" value="1"/>
</dbReference>
<dbReference type="PANTHER" id="PTHR15735">
    <property type="entry name" value="FCH AND DOUBLE SH3 DOMAINS PROTEIN"/>
    <property type="match status" value="1"/>
</dbReference>
<evidence type="ECO:0000256" key="2">
    <source>
        <dbReference type="ARBA" id="ARBA00004496"/>
    </source>
</evidence>
<feature type="region of interest" description="Disordered" evidence="13">
    <location>
        <begin position="433"/>
        <end position="506"/>
    </location>
</feature>
<dbReference type="Pfam" id="PF25610">
    <property type="entry name" value="HR1_TOCA"/>
    <property type="match status" value="1"/>
</dbReference>
<feature type="coiled-coil region" evidence="12">
    <location>
        <begin position="129"/>
        <end position="201"/>
    </location>
</feature>
<dbReference type="CTD" id="38534"/>
<dbReference type="AlphaFoldDB" id="A0A6J1MHZ4"/>
<dbReference type="OrthoDB" id="8783038at2759"/>
<sequence length="586" mass="65498">MSWGTELWDQYDNLSIHTNKGIEVLDKYANFVRDRVAIETEYAGKLRRLVKNYQPKKKEEEDNEFTSRQAFRNLLKEVGDLAGQREVVSETLQLQIIHGVSVLSKTLREERKKCLTDGTMLQQTLSSQLSSLERAKRNYDKAYRDSEKAVENYKKADMDLNLSRAEVERYKNIMTSKIQQSDDAKNEYANQLQKTNNLQQQHYGILLPAVFNRLQELDEKRTRGIREFIIGAADVESSVAPIIARCMEGIVKAGESINEKEDSLKVIERYQSGFTPPTDIPFEDLSKMDPSVAPQSNYSSVPYNHLTIKGGTLTAAKLKKARGGILNSIFGSNKNSLTADGQKEDFSDLPPNQQRKKLQAKIAELQHKVDQETNTRDGLMKMKIVYEANSSLGNPMTVEGQLNESEHELDKLKMNLKKYQGFLDKANQLQVANNSPQSNRNQLQNGHRTSRHSNGSASADDHHDADDQPDDAGSLSSSSASPESGLGTSHTSLPGSGQGSANENPIGEETSYEAEVELLQPLGTCRALYPFEATSEGSIPMSEGEELQVIENDQGDGWTRVRRANNSNGWDEGFVPTSYIECTLFA</sequence>
<dbReference type="Pfam" id="PF00018">
    <property type="entry name" value="SH3_1"/>
    <property type="match status" value="1"/>
</dbReference>
<evidence type="ECO:0000259" key="15">
    <source>
        <dbReference type="PROSITE" id="PS51741"/>
    </source>
</evidence>
<dbReference type="InterPro" id="IPR027267">
    <property type="entry name" value="AH/BAR_dom_sf"/>
</dbReference>
<dbReference type="FunFam" id="1.20.1270.60:FF:000002">
    <property type="entry name" value="Formin-binding protein 1-like isoform 1"/>
    <property type="match status" value="1"/>
</dbReference>
<evidence type="ECO:0000256" key="6">
    <source>
        <dbReference type="ARBA" id="ARBA00022490"/>
    </source>
</evidence>
<feature type="compositionally biased region" description="Polar residues" evidence="13">
    <location>
        <begin position="487"/>
        <end position="503"/>
    </location>
</feature>
<feature type="compositionally biased region" description="Polar residues" evidence="13">
    <location>
        <begin position="433"/>
        <end position="447"/>
    </location>
</feature>
<dbReference type="InterPro" id="IPR001452">
    <property type="entry name" value="SH3_domain"/>
</dbReference>